<sequence length="434" mass="47296">MTDTPDTPYIYSLLDDEPVEVAAPAAVVPETAAPTTTTTPGAAQAAPANDKPIHQETMYHRVREYINDTASATSVPHVLCMMCQVYELEIVGVPPSSAAVVAAGERVPGIVLPCGHMACVGCWEGYVATRHPSWIDFRRESKRARLSCPLCQEHLQFAECGHYVEPAKLPGDHVDAACKLHSVPTTKPEAEAAGGLHLQAYCNQCRYRRILDIAKDLRKAGSKKLREVADEVFGEYAANEDERMDLAAMLSTLPEVMEEQLFEVVKAEGPSFGGKVWEWASRDFEHECNCVFEMDAEAHDFQHLQEDSEEEDEEEFVELVNEGDLPVGDDVVGAAVESAAAGGAEAEAVAVQAQGGEGRRAPAARAVSNRCTTFVPYPTLVEYVPEDVAEDDREEEVVGTYHVSVYSIPENGSGVEQPPKSPFEQISTRMVIGM</sequence>
<gene>
    <name evidence="3" type="ORF">B0T24DRAFT_717939</name>
</gene>
<keyword evidence="4" id="KW-1185">Reference proteome</keyword>
<protein>
    <recommendedName>
        <fullName evidence="2">RING-type domain-containing protein</fullName>
    </recommendedName>
</protein>
<accession>A0AAE0TUV4</accession>
<evidence type="ECO:0000259" key="2">
    <source>
        <dbReference type="PROSITE" id="PS50089"/>
    </source>
</evidence>
<dbReference type="PROSITE" id="PS50089">
    <property type="entry name" value="ZF_RING_2"/>
    <property type="match status" value="1"/>
</dbReference>
<comment type="caution">
    <text evidence="3">The sequence shown here is derived from an EMBL/GenBank/DDBJ whole genome shotgun (WGS) entry which is preliminary data.</text>
</comment>
<dbReference type="InterPro" id="IPR013083">
    <property type="entry name" value="Znf_RING/FYVE/PHD"/>
</dbReference>
<reference evidence="3" key="1">
    <citation type="journal article" date="2023" name="Mol. Phylogenet. Evol.">
        <title>Genome-scale phylogeny and comparative genomics of the fungal order Sordariales.</title>
        <authorList>
            <person name="Hensen N."/>
            <person name="Bonometti L."/>
            <person name="Westerberg I."/>
            <person name="Brannstrom I.O."/>
            <person name="Guillou S."/>
            <person name="Cros-Aarteil S."/>
            <person name="Calhoun S."/>
            <person name="Haridas S."/>
            <person name="Kuo A."/>
            <person name="Mondo S."/>
            <person name="Pangilinan J."/>
            <person name="Riley R."/>
            <person name="LaButti K."/>
            <person name="Andreopoulos B."/>
            <person name="Lipzen A."/>
            <person name="Chen C."/>
            <person name="Yan M."/>
            <person name="Daum C."/>
            <person name="Ng V."/>
            <person name="Clum A."/>
            <person name="Steindorff A."/>
            <person name="Ohm R.A."/>
            <person name="Martin F."/>
            <person name="Silar P."/>
            <person name="Natvig D.O."/>
            <person name="Lalanne C."/>
            <person name="Gautier V."/>
            <person name="Ament-Velasquez S.L."/>
            <person name="Kruys A."/>
            <person name="Hutchinson M.I."/>
            <person name="Powell A.J."/>
            <person name="Barry K."/>
            <person name="Miller A.N."/>
            <person name="Grigoriev I.V."/>
            <person name="Debuchy R."/>
            <person name="Gladieux P."/>
            <person name="Hiltunen Thoren M."/>
            <person name="Johannesson H."/>
        </authorList>
    </citation>
    <scope>NUCLEOTIDE SEQUENCE</scope>
    <source>
        <strain evidence="3">CBS 958.72</strain>
    </source>
</reference>
<evidence type="ECO:0000256" key="1">
    <source>
        <dbReference type="PROSITE-ProRule" id="PRU00175"/>
    </source>
</evidence>
<evidence type="ECO:0000313" key="4">
    <source>
        <dbReference type="Proteomes" id="UP001287356"/>
    </source>
</evidence>
<dbReference type="GO" id="GO:0008270">
    <property type="term" value="F:zinc ion binding"/>
    <property type="evidence" value="ECO:0007669"/>
    <property type="project" value="UniProtKB-KW"/>
</dbReference>
<name>A0AAE0TUV4_9PEZI</name>
<dbReference type="InterPro" id="IPR001841">
    <property type="entry name" value="Znf_RING"/>
</dbReference>
<dbReference type="Gene3D" id="3.30.40.10">
    <property type="entry name" value="Zinc/RING finger domain, C3HC4 (zinc finger)"/>
    <property type="match status" value="1"/>
</dbReference>
<feature type="domain" description="RING-type" evidence="2">
    <location>
        <begin position="80"/>
        <end position="152"/>
    </location>
</feature>
<dbReference type="Proteomes" id="UP001287356">
    <property type="component" value="Unassembled WGS sequence"/>
</dbReference>
<dbReference type="SUPFAM" id="SSF57850">
    <property type="entry name" value="RING/U-box"/>
    <property type="match status" value="1"/>
</dbReference>
<dbReference type="AlphaFoldDB" id="A0AAE0TUV4"/>
<keyword evidence="1" id="KW-0479">Metal-binding</keyword>
<keyword evidence="1" id="KW-0863">Zinc-finger</keyword>
<reference evidence="3" key="2">
    <citation type="submission" date="2023-06" db="EMBL/GenBank/DDBJ databases">
        <authorList>
            <consortium name="Lawrence Berkeley National Laboratory"/>
            <person name="Haridas S."/>
            <person name="Hensen N."/>
            <person name="Bonometti L."/>
            <person name="Westerberg I."/>
            <person name="Brannstrom I.O."/>
            <person name="Guillou S."/>
            <person name="Cros-Aarteil S."/>
            <person name="Calhoun S."/>
            <person name="Kuo A."/>
            <person name="Mondo S."/>
            <person name="Pangilinan J."/>
            <person name="Riley R."/>
            <person name="Labutti K."/>
            <person name="Andreopoulos B."/>
            <person name="Lipzen A."/>
            <person name="Chen C."/>
            <person name="Yanf M."/>
            <person name="Daum C."/>
            <person name="Ng V."/>
            <person name="Clum A."/>
            <person name="Steindorff A."/>
            <person name="Ohm R."/>
            <person name="Martin F."/>
            <person name="Silar P."/>
            <person name="Natvig D."/>
            <person name="Lalanne C."/>
            <person name="Gautier V."/>
            <person name="Ament-Velasquez S.L."/>
            <person name="Kruys A."/>
            <person name="Hutchinson M.I."/>
            <person name="Powell A.J."/>
            <person name="Barry K."/>
            <person name="Miller A.N."/>
            <person name="Grigoriev I.V."/>
            <person name="Debuchy R."/>
            <person name="Gladieux P."/>
            <person name="Thoren M.H."/>
            <person name="Johannesson H."/>
        </authorList>
    </citation>
    <scope>NUCLEOTIDE SEQUENCE</scope>
    <source>
        <strain evidence="3">CBS 958.72</strain>
    </source>
</reference>
<dbReference type="EMBL" id="JAULSN010000002">
    <property type="protein sequence ID" value="KAK3380587.1"/>
    <property type="molecule type" value="Genomic_DNA"/>
</dbReference>
<evidence type="ECO:0000313" key="3">
    <source>
        <dbReference type="EMBL" id="KAK3380587.1"/>
    </source>
</evidence>
<proteinExistence type="predicted"/>
<keyword evidence="1" id="KW-0862">Zinc</keyword>
<organism evidence="3 4">
    <name type="scientific">Lasiosphaeria ovina</name>
    <dbReference type="NCBI Taxonomy" id="92902"/>
    <lineage>
        <taxon>Eukaryota</taxon>
        <taxon>Fungi</taxon>
        <taxon>Dikarya</taxon>
        <taxon>Ascomycota</taxon>
        <taxon>Pezizomycotina</taxon>
        <taxon>Sordariomycetes</taxon>
        <taxon>Sordariomycetidae</taxon>
        <taxon>Sordariales</taxon>
        <taxon>Lasiosphaeriaceae</taxon>
        <taxon>Lasiosphaeria</taxon>
    </lineage>
</organism>